<keyword evidence="2" id="KW-1185">Reference proteome</keyword>
<accession>A0A4T2BQG0</accession>
<dbReference type="GO" id="GO:0005198">
    <property type="term" value="F:structural molecule activity"/>
    <property type="evidence" value="ECO:0007669"/>
    <property type="project" value="InterPro"/>
</dbReference>
<proteinExistence type="predicted"/>
<sequence>MTDQQPNDDHTLEVILAALSAILLATFLEAETALIKTFAAMIAKYGVGDLLRFKLRRAAAETSAGLASNTPALVERVITRAAQDGAAEGVIPKGLTPPRFFDETHAERSARAIREDLLGKLNSLSVGITRFADDIYKSVASDAALDQVQGLTPALSQAKAYKDLTRKGVEGFTDSRGRNWSLSAYVEMAVRTASQRAYNVSHLDRMQQAGVQYFTVSDDGHPCPLCAPWQGEILTAGAPDEIAASTIEEATAAGLFHPNCRHILVGYFPGVTEIPPPHVWSADDQAKYDESQKQRALERGVRAAKRQLEGSYTPEQTTAAKFAVRQAQANMRQFIDQTGRVRISRREQLNLGN</sequence>
<gene>
    <name evidence="1" type="ORF">D4765_14490</name>
</gene>
<protein>
    <recommendedName>
        <fullName evidence="3">Minor capsid protein</fullName>
    </recommendedName>
</protein>
<comment type="caution">
    <text evidence="1">The sequence shown here is derived from an EMBL/GenBank/DDBJ whole genome shotgun (WGS) entry which is preliminary data.</text>
</comment>
<dbReference type="EMBL" id="QYRT01000033">
    <property type="protein sequence ID" value="TIH33687.1"/>
    <property type="molecule type" value="Genomic_DNA"/>
</dbReference>
<organism evidence="1 2">
    <name type="scientific">Subtercola vilae</name>
    <dbReference type="NCBI Taxonomy" id="2056433"/>
    <lineage>
        <taxon>Bacteria</taxon>
        <taxon>Bacillati</taxon>
        <taxon>Actinomycetota</taxon>
        <taxon>Actinomycetes</taxon>
        <taxon>Micrococcales</taxon>
        <taxon>Microbacteriaceae</taxon>
        <taxon>Subtercola</taxon>
    </lineage>
</organism>
<evidence type="ECO:0008006" key="3">
    <source>
        <dbReference type="Google" id="ProtNLM"/>
    </source>
</evidence>
<dbReference type="RefSeq" id="WP_136643008.1">
    <property type="nucleotide sequence ID" value="NZ_QYRT01000033.1"/>
</dbReference>
<dbReference type="OrthoDB" id="3197444at2"/>
<name>A0A4T2BQG0_9MICO</name>
<dbReference type="Proteomes" id="UP000306192">
    <property type="component" value="Unassembled WGS sequence"/>
</dbReference>
<reference evidence="1 2" key="1">
    <citation type="journal article" date="2019" name="Microorganisms">
        <title>Systematic Affiliation and Genome Analysis of Subtercola vilae DB165(T) with Particular Emphasis on Cold Adaptation of an Isolate from a High-Altitude Cold Volcano Lake.</title>
        <authorList>
            <person name="Villalobos A.S."/>
            <person name="Wiese J."/>
            <person name="Imhoff J.F."/>
            <person name="Dorador C."/>
            <person name="Keller A."/>
            <person name="Hentschel U."/>
        </authorList>
    </citation>
    <scope>NUCLEOTIDE SEQUENCE [LARGE SCALE GENOMIC DNA]</scope>
    <source>
        <strain evidence="1 2">DB165</strain>
    </source>
</reference>
<dbReference type="InterPro" id="IPR009319">
    <property type="entry name" value="Phage_A118_VSP1"/>
</dbReference>
<evidence type="ECO:0000313" key="1">
    <source>
        <dbReference type="EMBL" id="TIH33687.1"/>
    </source>
</evidence>
<evidence type="ECO:0000313" key="2">
    <source>
        <dbReference type="Proteomes" id="UP000306192"/>
    </source>
</evidence>
<dbReference type="Pfam" id="PF06152">
    <property type="entry name" value="Phage_min_cap2"/>
    <property type="match status" value="1"/>
</dbReference>
<dbReference type="AlphaFoldDB" id="A0A4T2BQG0"/>